<dbReference type="Gene3D" id="2.150.10.10">
    <property type="entry name" value="Serralysin-like metalloprotease, C-terminal"/>
    <property type="match status" value="1"/>
</dbReference>
<dbReference type="SMART" id="SM00327">
    <property type="entry name" value="VWA"/>
    <property type="match status" value="1"/>
</dbReference>
<proteinExistence type="predicted"/>
<dbReference type="InterPro" id="IPR036465">
    <property type="entry name" value="vWFA_dom_sf"/>
</dbReference>
<dbReference type="SUPFAM" id="SSF51120">
    <property type="entry name" value="beta-Roll"/>
    <property type="match status" value="1"/>
</dbReference>
<dbReference type="NCBIfam" id="TIGR03661">
    <property type="entry name" value="T1SS_VCA0849"/>
    <property type="match status" value="1"/>
</dbReference>
<protein>
    <submittedName>
        <fullName evidence="2">Ig-like domain-containing protein</fullName>
    </submittedName>
</protein>
<keyword evidence="3" id="KW-1185">Reference proteome</keyword>
<dbReference type="Pfam" id="PF17963">
    <property type="entry name" value="Big_9"/>
    <property type="match status" value="1"/>
</dbReference>
<evidence type="ECO:0000313" key="3">
    <source>
        <dbReference type="Proteomes" id="UP001379945"/>
    </source>
</evidence>
<dbReference type="Proteomes" id="UP001379945">
    <property type="component" value="Unassembled WGS sequence"/>
</dbReference>
<dbReference type="InterPro" id="IPR001343">
    <property type="entry name" value="Hemolysn_Ca-bd"/>
</dbReference>
<dbReference type="CDD" id="cd00198">
    <property type="entry name" value="vWFA"/>
    <property type="match status" value="1"/>
</dbReference>
<dbReference type="Pfam" id="PF17892">
    <property type="entry name" value="Cadherin_5"/>
    <property type="match status" value="1"/>
</dbReference>
<sequence length="1192" mass="121502">AANYAGPVPVATYTATDGNGGTDTATLALTMGANSPPDAINDTQGVTEDTPATGNVLSNDTDPNGNPLTVTQFVVAGVPGSFAAGDTATITGVGTLVINANGEFTFTPAPNYFGPVPVATYTITDGLGGSDSATLTLGPVTPVDDAFTDADEVVTVDEDTVLNGTVLTGTTSVDGPVTVTTFTVAGLAGTFNAGQTATMAGVGTLVINANGTYTFTPVANYNGPVPVATYNLTDGSSTDSSTLTISVNSINDAPTIVGGSVTVSEEGLPGGLADGTGNPDDKTDLASVTGTVNIVDIDSTPTVTLIAPTTALTSGGVTITWSGNGTAGSPMIGSAGGVEVLRATIDSTGGYRVTLSKPIDHATGNGENVSTFTLGVQADDGTNITRGSLTVNVEDDSPTAIASTQTVRLPYQDTNVMLMLDISGSMATDADGVAGGPTRLDILKQSVTTLLDQYDNLGDVKVRVVTFSTSADAYQTTWVSVADAKAYVNGLVANGGTNYDDALIKARTSFNSAGKIAGATNVSYFLTDGQPTYATDWDGNGPMNTMAGIQADEEALWKTFLTNNAINSQAYGMGTEATLSNMNPVAYNGATQTDTTAIVVADINQLPSILDSSFIKTTSGSLTDGTLAAGSGIGADGGHLAAFTVDGTTYAYGSATPTNGTSRGSYDSVTNTWTVQTMAGGTLAIDMDDGKFTYSAQPGTTTSYTESIRYTLMDNDGDTSTSTLPIFVQPARTISLTSTTAALSNLNLGLAGEYFGYNDYRNGTATDPLYLGSTRLHSDDGSARFGAAGADPNLDNLADVEAIIEGRNANTSLFGSGMQSGSGATDATFSANKIEFGLASGGYTPLFNNDLGRNGMVTAGNAVGAGNNLHTFLNVGTGNADSLQASTGVGNTSDAIVRMVGYVYIPEGGTFDFQINGDTGYQVKIGDQSMAYINTSQIPAAANSMFTARTLSEGFQLIDVSYWDMSGSATFRISIKPSGADDSAYKVLGTDDFALFAPSDVPTLAANQDIIETGTNGVYAIRTGSRFTGTDLYEKITGSDGKDTLLGGAADDTIDGGSGSDYIEGGTGNDIMTGGRGADTFAWRLGDQGRPGSPAKDVISDFNNASSKAGGDILDLRDLLQGETPATLTKYLHFTTSGTNTVLNISTAGEFGAVFDAGKADQLITLSGVLLTGSNDAAIIQNLLNKGQLIVG</sequence>
<dbReference type="SUPFAM" id="SSF53300">
    <property type="entry name" value="vWA-like"/>
    <property type="match status" value="1"/>
</dbReference>
<dbReference type="EMBL" id="JBBUTI010000023">
    <property type="protein sequence ID" value="MEK8048595.1"/>
    <property type="molecule type" value="Genomic_DNA"/>
</dbReference>
<name>A0ABU9C9L0_9BURK</name>
<evidence type="ECO:0000259" key="1">
    <source>
        <dbReference type="PROSITE" id="PS50234"/>
    </source>
</evidence>
<dbReference type="InterPro" id="IPR002035">
    <property type="entry name" value="VWF_A"/>
</dbReference>
<feature type="non-terminal residue" evidence="2">
    <location>
        <position position="1"/>
    </location>
</feature>
<organism evidence="2 3">
    <name type="scientific">Ideonella margarita</name>
    <dbReference type="NCBI Taxonomy" id="2984191"/>
    <lineage>
        <taxon>Bacteria</taxon>
        <taxon>Pseudomonadati</taxon>
        <taxon>Pseudomonadota</taxon>
        <taxon>Betaproteobacteria</taxon>
        <taxon>Burkholderiales</taxon>
        <taxon>Sphaerotilaceae</taxon>
        <taxon>Ideonella</taxon>
    </lineage>
</organism>
<evidence type="ECO:0000313" key="2">
    <source>
        <dbReference type="EMBL" id="MEK8048595.1"/>
    </source>
</evidence>
<dbReference type="PROSITE" id="PS50234">
    <property type="entry name" value="VWFA"/>
    <property type="match status" value="1"/>
</dbReference>
<comment type="caution">
    <text evidence="2">The sequence shown here is derived from an EMBL/GenBank/DDBJ whole genome shotgun (WGS) entry which is preliminary data.</text>
</comment>
<accession>A0ABU9C9L0</accession>
<reference evidence="2 3" key="1">
    <citation type="submission" date="2024-04" db="EMBL/GenBank/DDBJ databases">
        <title>Novel species of the genus Ideonella isolated from streams.</title>
        <authorList>
            <person name="Lu H."/>
        </authorList>
    </citation>
    <scope>NUCLEOTIDE SEQUENCE [LARGE SCALE GENOMIC DNA]</scope>
    <source>
        <strain evidence="2 3">LYT19W</strain>
    </source>
</reference>
<feature type="domain" description="VWFA" evidence="1">
    <location>
        <begin position="415"/>
        <end position="613"/>
    </location>
</feature>
<dbReference type="InterPro" id="IPR018511">
    <property type="entry name" value="Hemolysin-typ_Ca-bd_CS"/>
</dbReference>
<dbReference type="InterPro" id="IPR041690">
    <property type="entry name" value="Cadherin_5"/>
</dbReference>
<dbReference type="InterPro" id="IPR019960">
    <property type="entry name" value="T1SS_VCA0849"/>
</dbReference>
<dbReference type="Pfam" id="PF13519">
    <property type="entry name" value="VWA_2"/>
    <property type="match status" value="1"/>
</dbReference>
<dbReference type="RefSeq" id="WP_341400899.1">
    <property type="nucleotide sequence ID" value="NZ_JBBUTI010000023.1"/>
</dbReference>
<gene>
    <name evidence="2" type="ORF">AACH00_19760</name>
</gene>
<dbReference type="Gene3D" id="3.40.50.410">
    <property type="entry name" value="von Willebrand factor, type A domain"/>
    <property type="match status" value="1"/>
</dbReference>
<dbReference type="PRINTS" id="PR00313">
    <property type="entry name" value="CABNDNGRPT"/>
</dbReference>
<dbReference type="Pfam" id="PF00353">
    <property type="entry name" value="HemolysinCabind"/>
    <property type="match status" value="1"/>
</dbReference>
<dbReference type="InterPro" id="IPR011049">
    <property type="entry name" value="Serralysin-like_metalloprot_C"/>
</dbReference>
<dbReference type="PROSITE" id="PS00330">
    <property type="entry name" value="HEMOLYSIN_CALCIUM"/>
    <property type="match status" value="1"/>
</dbReference>
<dbReference type="Gene3D" id="2.60.40.1200">
    <property type="match status" value="2"/>
</dbReference>